<dbReference type="EMBL" id="LSRX01001096">
    <property type="protein sequence ID" value="OLP83729.1"/>
    <property type="molecule type" value="Genomic_DNA"/>
</dbReference>
<gene>
    <name evidence="2" type="ORF">AK812_SmicGene35477</name>
</gene>
<comment type="caution">
    <text evidence="2">The sequence shown here is derived from an EMBL/GenBank/DDBJ whole genome shotgun (WGS) entry which is preliminary data.</text>
</comment>
<name>A0A1Q9CLD6_SYMMI</name>
<reference evidence="2 3" key="1">
    <citation type="submission" date="2016-02" db="EMBL/GenBank/DDBJ databases">
        <title>Genome analysis of coral dinoflagellate symbionts highlights evolutionary adaptations to a symbiotic lifestyle.</title>
        <authorList>
            <person name="Aranda M."/>
            <person name="Li Y."/>
            <person name="Liew Y.J."/>
            <person name="Baumgarten S."/>
            <person name="Simakov O."/>
            <person name="Wilson M."/>
            <person name="Piel J."/>
            <person name="Ashoor H."/>
            <person name="Bougouffa S."/>
            <person name="Bajic V.B."/>
            <person name="Ryu T."/>
            <person name="Ravasi T."/>
            <person name="Bayer T."/>
            <person name="Micklem G."/>
            <person name="Kim H."/>
            <person name="Bhak J."/>
            <person name="Lajeunesse T.C."/>
            <person name="Voolstra C.R."/>
        </authorList>
    </citation>
    <scope>NUCLEOTIDE SEQUENCE [LARGE SCALE GENOMIC DNA]</scope>
    <source>
        <strain evidence="2 3">CCMP2467</strain>
    </source>
</reference>
<feature type="transmembrane region" description="Helical" evidence="1">
    <location>
        <begin position="96"/>
        <end position="123"/>
    </location>
</feature>
<organism evidence="2 3">
    <name type="scientific">Symbiodinium microadriaticum</name>
    <name type="common">Dinoflagellate</name>
    <name type="synonym">Zooxanthella microadriatica</name>
    <dbReference type="NCBI Taxonomy" id="2951"/>
    <lineage>
        <taxon>Eukaryota</taxon>
        <taxon>Sar</taxon>
        <taxon>Alveolata</taxon>
        <taxon>Dinophyceae</taxon>
        <taxon>Suessiales</taxon>
        <taxon>Symbiodiniaceae</taxon>
        <taxon>Symbiodinium</taxon>
    </lineage>
</organism>
<keyword evidence="1" id="KW-0472">Membrane</keyword>
<evidence type="ECO:0000256" key="1">
    <source>
        <dbReference type="SAM" id="Phobius"/>
    </source>
</evidence>
<keyword evidence="1" id="KW-0812">Transmembrane</keyword>
<accession>A0A1Q9CLD6</accession>
<keyword evidence="1" id="KW-1133">Transmembrane helix</keyword>
<dbReference type="AlphaFoldDB" id="A0A1Q9CLD6"/>
<keyword evidence="3" id="KW-1185">Reference proteome</keyword>
<dbReference type="Proteomes" id="UP000186817">
    <property type="component" value="Unassembled WGS sequence"/>
</dbReference>
<protein>
    <submittedName>
        <fullName evidence="2">Uncharacterized protein</fullName>
    </submittedName>
</protein>
<sequence length="125" mass="14107">MRVVKLRSPDEELYLQSSASVFLALLGVDVNPMKGVNTELSPRRVVEVYDLADDHYPILRRWYYSARNSLDVQQVVSGLLSSFDAIRADMFSLQAYIIFIISSSIVITVTITIIITTIIIFSVHP</sequence>
<evidence type="ECO:0000313" key="2">
    <source>
        <dbReference type="EMBL" id="OLP83729.1"/>
    </source>
</evidence>
<proteinExistence type="predicted"/>
<evidence type="ECO:0000313" key="3">
    <source>
        <dbReference type="Proteomes" id="UP000186817"/>
    </source>
</evidence>